<name>A0ABT9VXQ6_9BACI</name>
<dbReference type="EMBL" id="JAUSTY010000005">
    <property type="protein sequence ID" value="MDQ0165771.1"/>
    <property type="molecule type" value="Genomic_DNA"/>
</dbReference>
<dbReference type="Gene3D" id="3.30.370.10">
    <property type="entry name" value="Barstar-like"/>
    <property type="match status" value="1"/>
</dbReference>
<evidence type="ECO:0000313" key="3">
    <source>
        <dbReference type="EMBL" id="MDQ0165771.1"/>
    </source>
</evidence>
<reference evidence="3 4" key="1">
    <citation type="submission" date="2023-07" db="EMBL/GenBank/DDBJ databases">
        <title>Genomic Encyclopedia of Type Strains, Phase IV (KMG-IV): sequencing the most valuable type-strain genomes for metagenomic binning, comparative biology and taxonomic classification.</title>
        <authorList>
            <person name="Goeker M."/>
        </authorList>
    </citation>
    <scope>NUCLEOTIDE SEQUENCE [LARGE SCALE GENOMIC DNA]</scope>
    <source>
        <strain evidence="3 4">DSM 12751</strain>
    </source>
</reference>
<dbReference type="Proteomes" id="UP001235840">
    <property type="component" value="Unassembled WGS sequence"/>
</dbReference>
<gene>
    <name evidence="3" type="ORF">J2S11_001672</name>
</gene>
<dbReference type="InterPro" id="IPR035905">
    <property type="entry name" value="Barstar-like_sf"/>
</dbReference>
<dbReference type="InterPro" id="IPR000468">
    <property type="entry name" value="Barstar"/>
</dbReference>
<feature type="domain" description="Barstar (barnase inhibitor)" evidence="2">
    <location>
        <begin position="94"/>
        <end position="181"/>
    </location>
</feature>
<evidence type="ECO:0000259" key="2">
    <source>
        <dbReference type="Pfam" id="PF01337"/>
    </source>
</evidence>
<comment type="caution">
    <text evidence="3">The sequence shown here is derived from an EMBL/GenBank/DDBJ whole genome shotgun (WGS) entry which is preliminary data.</text>
</comment>
<dbReference type="RefSeq" id="WP_307393258.1">
    <property type="nucleotide sequence ID" value="NZ_BAAADK010000011.1"/>
</dbReference>
<dbReference type="SUPFAM" id="SSF52038">
    <property type="entry name" value="Barstar-related"/>
    <property type="match status" value="1"/>
</dbReference>
<sequence>MNLSSKEAFRAMIYYLEKYYNKTKSDDVGSLLRDLSQGHDPEIENGWKESILKIKDPNPTPCSTRLFINSDIILYHNRDYLDTSLTELENEAYKIYKIDGSCWKDTMDFHHDVARILEFPSYYGENLNAFNDCLSDIFPSHALLALVFLNYDVLARIDFDFSRDVLDIIQCQSRNARLQGTHLCSLVQTNDSSLMYKELGAVDVQWNSDEWQESSRG</sequence>
<dbReference type="Pfam" id="PF01337">
    <property type="entry name" value="Barstar"/>
    <property type="match status" value="1"/>
</dbReference>
<protein>
    <submittedName>
        <fullName evidence="3">RNAse (Barnase) inhibitor barstar</fullName>
    </submittedName>
</protein>
<evidence type="ECO:0000313" key="4">
    <source>
        <dbReference type="Proteomes" id="UP001235840"/>
    </source>
</evidence>
<evidence type="ECO:0000256" key="1">
    <source>
        <dbReference type="ARBA" id="ARBA00006845"/>
    </source>
</evidence>
<proteinExistence type="inferred from homology"/>
<comment type="similarity">
    <text evidence="1">Belongs to the barstar family.</text>
</comment>
<keyword evidence="4" id="KW-1185">Reference proteome</keyword>
<organism evidence="3 4">
    <name type="scientific">Caldalkalibacillus horti</name>
    <dbReference type="NCBI Taxonomy" id="77523"/>
    <lineage>
        <taxon>Bacteria</taxon>
        <taxon>Bacillati</taxon>
        <taxon>Bacillota</taxon>
        <taxon>Bacilli</taxon>
        <taxon>Bacillales</taxon>
        <taxon>Bacillaceae</taxon>
        <taxon>Caldalkalibacillus</taxon>
    </lineage>
</organism>
<accession>A0ABT9VXQ6</accession>